<keyword evidence="4" id="KW-0677">Repeat</keyword>
<comment type="subcellular location">
    <subcellularLocation>
        <location evidence="1">Mitochondrion outer membrane</location>
        <topology evidence="1">Multi-pass membrane protein</topology>
    </subcellularLocation>
</comment>
<keyword evidence="5" id="KW-1000">Mitochondrion outer membrane</keyword>
<dbReference type="GO" id="GO:0005741">
    <property type="term" value="C:mitochondrial outer membrane"/>
    <property type="evidence" value="ECO:0007669"/>
    <property type="project" value="UniProtKB-SubCell"/>
</dbReference>
<evidence type="ECO:0000256" key="8">
    <source>
        <dbReference type="ARBA" id="ARBA00023136"/>
    </source>
</evidence>
<sequence>LTLEFGTQDGIFFQKYPLKEFCQQLAVKVFANSLFYPLANVKVLMQIGYEPFPLTLGKKFGIGKEQYFLPNAFTYAKNLIKTYSWTCLFNGLDANICYFVTSNGIKFITLDEHYPNYGGRELNSSIKEDELSDVESRQRVLRNTVRNCTSQIIAVVVARPFAVVMVRKIAQIVGNEAKYSGVISSLILIGREEGPKGLFSGLVPQIIREFLAIVSVNAIMYVGKRLFKREDVAKIFFERAVPMIVNNIFYSYDVVSTVMGVAGSCLAASMLPYSPVFGNWQEAWNYLDAKQGLGRGSRLFLRQYNGPISIGAGGNVFASNKHFV</sequence>
<evidence type="ECO:0000256" key="2">
    <source>
        <dbReference type="ARBA" id="ARBA00006375"/>
    </source>
</evidence>
<dbReference type="Proteomes" id="UP000046393">
    <property type="component" value="Unplaced"/>
</dbReference>
<evidence type="ECO:0000256" key="4">
    <source>
        <dbReference type="ARBA" id="ARBA00022737"/>
    </source>
</evidence>
<reference evidence="12" key="1">
    <citation type="submission" date="2017-02" db="UniProtKB">
        <authorList>
            <consortium name="WormBaseParasite"/>
        </authorList>
    </citation>
    <scope>IDENTIFICATION</scope>
</reference>
<proteinExistence type="inferred from homology"/>
<evidence type="ECO:0000256" key="5">
    <source>
        <dbReference type="ARBA" id="ARBA00022787"/>
    </source>
</evidence>
<comment type="similarity">
    <text evidence="2 10">Belongs to the mitochondrial carrier (TC 2.A.29) family.</text>
</comment>
<dbReference type="PANTHER" id="PTHR10780">
    <property type="entry name" value="MITOCHONDRIAL CARRIER HOMOLOG"/>
    <property type="match status" value="1"/>
</dbReference>
<evidence type="ECO:0000256" key="9">
    <source>
        <dbReference type="PROSITE-ProRule" id="PRU00282"/>
    </source>
</evidence>
<dbReference type="PROSITE" id="PS50920">
    <property type="entry name" value="SOLCAR"/>
    <property type="match status" value="1"/>
</dbReference>
<dbReference type="PANTHER" id="PTHR10780:SF18">
    <property type="entry name" value="LD43650P"/>
    <property type="match status" value="1"/>
</dbReference>
<dbReference type="STRING" id="451379.A0A0N5AID3"/>
<name>A0A0N5AID3_9BILA</name>
<evidence type="ECO:0000256" key="7">
    <source>
        <dbReference type="ARBA" id="ARBA00023128"/>
    </source>
</evidence>
<dbReference type="InterPro" id="IPR018108">
    <property type="entry name" value="MCP_transmembrane"/>
</dbReference>
<feature type="repeat" description="Solcar" evidence="9">
    <location>
        <begin position="138"/>
        <end position="226"/>
    </location>
</feature>
<keyword evidence="8 9" id="KW-0472">Membrane</keyword>
<dbReference type="InterPro" id="IPR023395">
    <property type="entry name" value="MCP_dom_sf"/>
</dbReference>
<protein>
    <submittedName>
        <fullName evidence="12">ADP,ATP carrier protein</fullName>
    </submittedName>
</protein>
<keyword evidence="6" id="KW-1133">Transmembrane helix</keyword>
<keyword evidence="3 9" id="KW-0812">Transmembrane</keyword>
<evidence type="ECO:0000256" key="10">
    <source>
        <dbReference type="RuleBase" id="RU000488"/>
    </source>
</evidence>
<evidence type="ECO:0000256" key="1">
    <source>
        <dbReference type="ARBA" id="ARBA00004374"/>
    </source>
</evidence>
<organism evidence="11 12">
    <name type="scientific">Syphacia muris</name>
    <dbReference type="NCBI Taxonomy" id="451379"/>
    <lineage>
        <taxon>Eukaryota</taxon>
        <taxon>Metazoa</taxon>
        <taxon>Ecdysozoa</taxon>
        <taxon>Nematoda</taxon>
        <taxon>Chromadorea</taxon>
        <taxon>Rhabditida</taxon>
        <taxon>Spirurina</taxon>
        <taxon>Oxyuridomorpha</taxon>
        <taxon>Oxyuroidea</taxon>
        <taxon>Oxyuridae</taxon>
        <taxon>Syphacia</taxon>
    </lineage>
</organism>
<dbReference type="Gene3D" id="1.50.40.10">
    <property type="entry name" value="Mitochondrial carrier domain"/>
    <property type="match status" value="1"/>
</dbReference>
<evidence type="ECO:0000256" key="6">
    <source>
        <dbReference type="ARBA" id="ARBA00022989"/>
    </source>
</evidence>
<keyword evidence="11" id="KW-1185">Reference proteome</keyword>
<dbReference type="Pfam" id="PF00153">
    <property type="entry name" value="Mito_carr"/>
    <property type="match status" value="1"/>
</dbReference>
<evidence type="ECO:0000313" key="11">
    <source>
        <dbReference type="Proteomes" id="UP000046393"/>
    </source>
</evidence>
<keyword evidence="10" id="KW-0813">Transport</keyword>
<dbReference type="AlphaFoldDB" id="A0A0N5AID3"/>
<keyword evidence="7" id="KW-0496">Mitochondrion</keyword>
<dbReference type="SUPFAM" id="SSF103506">
    <property type="entry name" value="Mitochondrial carrier"/>
    <property type="match status" value="1"/>
</dbReference>
<accession>A0A0N5AID3</accession>
<dbReference type="WBParaSite" id="SMUV_0000417701-mRNA-1">
    <property type="protein sequence ID" value="SMUV_0000417701-mRNA-1"/>
    <property type="gene ID" value="SMUV_0000417701"/>
</dbReference>
<evidence type="ECO:0000256" key="3">
    <source>
        <dbReference type="ARBA" id="ARBA00022692"/>
    </source>
</evidence>
<evidence type="ECO:0000313" key="12">
    <source>
        <dbReference type="WBParaSite" id="SMUV_0000417701-mRNA-1"/>
    </source>
</evidence>